<dbReference type="SUPFAM" id="SSF52540">
    <property type="entry name" value="P-loop containing nucleoside triphosphate hydrolases"/>
    <property type="match status" value="1"/>
</dbReference>
<protein>
    <submittedName>
        <fullName evidence="4">Magnesium chelatase family protein</fullName>
    </submittedName>
    <submittedName>
        <fullName evidence="3">YifB family Mg chelatase-like AAA ATPase</fullName>
    </submittedName>
</protein>
<sequence>MLAKTFSASVIGIDAYPVEIEVNVTGSSSGGAADSVVSIVGLPDMAVKESRDRVKSAILSSGMIPPKGFTVVNLAPADLRKEGAAFDLGIALGMLAATGAVNPEALSSVAVVGELALDGSVRPVRGALPIAARLAEQSGLAMLLVPPQNAEEAALAGGEKLAVYPVASLTAAVELINRGGALPYRTSLAEYTERNREHEPDFADVKGQKMARRALEIAAAGGHNCLLTGPPGTGKSMLSMRLAGILPPMTMAETLETSRIHSVLGLLSGGRPLLNRRPFRSPHHTISDVGLIGGGRDPKPGEISLAHNGVLFLDELPEFKRNVLEVLRQPLENGWITVSRAAGTCTFPARFILCAAMNPCPCGRGEVELGCTCKIEEKRRYQKRISGPLLDRIDLQLEVRQLSQDELLAAPDGEPSAKIRERVIRARQLQQERLGQRKLYCNAQLSSRDLQEFCRLSAGSQLLLRQAITRFKLSPRAYDRILKVARTIADLAGCVDIRDEHIFEAINYRRKEQ</sequence>
<dbReference type="InterPro" id="IPR025158">
    <property type="entry name" value="Mg_chelat-rel_C"/>
</dbReference>
<feature type="domain" description="AAA+ ATPase" evidence="2">
    <location>
        <begin position="221"/>
        <end position="403"/>
    </location>
</feature>
<evidence type="ECO:0000313" key="4">
    <source>
        <dbReference type="EMBL" id="PVY45273.1"/>
    </source>
</evidence>
<name>A0A2U1B9D1_9BACT</name>
<evidence type="ECO:0000313" key="3">
    <source>
        <dbReference type="EMBL" id="NMD87248.1"/>
    </source>
</evidence>
<dbReference type="NCBIfam" id="TIGR00368">
    <property type="entry name" value="YifB family Mg chelatase-like AAA ATPase"/>
    <property type="match status" value="1"/>
</dbReference>
<evidence type="ECO:0000313" key="5">
    <source>
        <dbReference type="Proteomes" id="UP000245959"/>
    </source>
</evidence>
<dbReference type="AlphaFoldDB" id="A0A2U1B9D1"/>
<comment type="similarity">
    <text evidence="1">Belongs to the Mg-chelatase subunits D/I family. ComM subfamily.</text>
</comment>
<dbReference type="InterPro" id="IPR000523">
    <property type="entry name" value="Mg_chelatse_chII-like_cat_dom"/>
</dbReference>
<dbReference type="GO" id="GO:0005524">
    <property type="term" value="F:ATP binding"/>
    <property type="evidence" value="ECO:0007669"/>
    <property type="project" value="InterPro"/>
</dbReference>
<dbReference type="InterPro" id="IPR003593">
    <property type="entry name" value="AAA+_ATPase"/>
</dbReference>
<dbReference type="Gene3D" id="3.30.230.10">
    <property type="match status" value="1"/>
</dbReference>
<dbReference type="Pfam" id="PF13335">
    <property type="entry name" value="Mg_chelatase_C"/>
    <property type="match status" value="1"/>
</dbReference>
<comment type="caution">
    <text evidence="4">The sequence shown here is derived from an EMBL/GenBank/DDBJ whole genome shotgun (WGS) entry which is preliminary data.</text>
</comment>
<dbReference type="Proteomes" id="UP000576225">
    <property type="component" value="Unassembled WGS sequence"/>
</dbReference>
<evidence type="ECO:0000259" key="2">
    <source>
        <dbReference type="SMART" id="SM00382"/>
    </source>
</evidence>
<keyword evidence="5" id="KW-1185">Reference proteome</keyword>
<dbReference type="InterPro" id="IPR004482">
    <property type="entry name" value="Mg_chelat-rel"/>
</dbReference>
<reference evidence="3 6" key="2">
    <citation type="submission" date="2020-04" db="EMBL/GenBank/DDBJ databases">
        <authorList>
            <person name="Hitch T.C.A."/>
            <person name="Wylensek D."/>
            <person name="Clavel T."/>
        </authorList>
    </citation>
    <scope>NUCLEOTIDE SEQUENCE [LARGE SCALE GENOMIC DNA]</scope>
    <source>
        <strain evidence="3 6">COR2-253-APC-1A</strain>
    </source>
</reference>
<dbReference type="InterPro" id="IPR045006">
    <property type="entry name" value="CHLI-like"/>
</dbReference>
<dbReference type="InterPro" id="IPR027417">
    <property type="entry name" value="P-loop_NTPase"/>
</dbReference>
<dbReference type="Proteomes" id="UP000245959">
    <property type="component" value="Unassembled WGS sequence"/>
</dbReference>
<dbReference type="EMBL" id="QEKH01000003">
    <property type="protein sequence ID" value="PVY45273.1"/>
    <property type="molecule type" value="Genomic_DNA"/>
</dbReference>
<dbReference type="InterPro" id="IPR014721">
    <property type="entry name" value="Ribsml_uS5_D2-typ_fold_subgr"/>
</dbReference>
<proteinExistence type="inferred from homology"/>
<dbReference type="GeneID" id="78294167"/>
<dbReference type="PANTHER" id="PTHR32039">
    <property type="entry name" value="MAGNESIUM-CHELATASE SUBUNIT CHLI"/>
    <property type="match status" value="1"/>
</dbReference>
<dbReference type="OrthoDB" id="9813147at2"/>
<dbReference type="Pfam" id="PF01078">
    <property type="entry name" value="Mg_chelatase"/>
    <property type="match status" value="1"/>
</dbReference>
<dbReference type="RefSeq" id="WP_116882840.1">
    <property type="nucleotide sequence ID" value="NZ_CABMMC010000070.1"/>
</dbReference>
<dbReference type="Pfam" id="PF13541">
    <property type="entry name" value="ChlI"/>
    <property type="match status" value="1"/>
</dbReference>
<dbReference type="PANTHER" id="PTHR32039:SF7">
    <property type="entry name" value="COMPETENCE PROTEIN COMM"/>
    <property type="match status" value="1"/>
</dbReference>
<evidence type="ECO:0000313" key="6">
    <source>
        <dbReference type="Proteomes" id="UP000576225"/>
    </source>
</evidence>
<dbReference type="InterPro" id="IPR020568">
    <property type="entry name" value="Ribosomal_Su5_D2-typ_SF"/>
</dbReference>
<dbReference type="SUPFAM" id="SSF54211">
    <property type="entry name" value="Ribosomal protein S5 domain 2-like"/>
    <property type="match status" value="1"/>
</dbReference>
<dbReference type="Gene3D" id="3.40.50.300">
    <property type="entry name" value="P-loop containing nucleotide triphosphate hydrolases"/>
    <property type="match status" value="1"/>
</dbReference>
<reference evidence="4 5" key="1">
    <citation type="submission" date="2018-04" db="EMBL/GenBank/DDBJ databases">
        <title>Genomic Encyclopedia of Type Strains, Phase IV (KMG-IV): sequencing the most valuable type-strain genomes for metagenomic binning, comparative biology and taxonomic classification.</title>
        <authorList>
            <person name="Goeker M."/>
        </authorList>
    </citation>
    <scope>NUCLEOTIDE SEQUENCE [LARGE SCALE GENOMIC DNA]</scope>
    <source>
        <strain evidence="4 5">DSM 14823</strain>
    </source>
</reference>
<dbReference type="EMBL" id="JABAEW010000021">
    <property type="protein sequence ID" value="NMD87248.1"/>
    <property type="molecule type" value="Genomic_DNA"/>
</dbReference>
<dbReference type="SMART" id="SM00382">
    <property type="entry name" value="AAA"/>
    <property type="match status" value="1"/>
</dbReference>
<organism evidence="4 5">
    <name type="scientific">Victivallis vadensis</name>
    <dbReference type="NCBI Taxonomy" id="172901"/>
    <lineage>
        <taxon>Bacteria</taxon>
        <taxon>Pseudomonadati</taxon>
        <taxon>Lentisphaerota</taxon>
        <taxon>Lentisphaeria</taxon>
        <taxon>Victivallales</taxon>
        <taxon>Victivallaceae</taxon>
        <taxon>Victivallis</taxon>
    </lineage>
</organism>
<evidence type="ECO:0000256" key="1">
    <source>
        <dbReference type="ARBA" id="ARBA00006354"/>
    </source>
</evidence>
<accession>A0A2U1B9D1</accession>
<gene>
    <name evidence="4" type="ORF">C8D82_103188</name>
    <name evidence="3" type="ORF">HF882_11695</name>
</gene>